<keyword evidence="2" id="KW-1185">Reference proteome</keyword>
<accession>A0A9W6KV03</accession>
<proteinExistence type="predicted"/>
<dbReference type="AlphaFoldDB" id="A0A9W6KV03"/>
<reference evidence="1" key="1">
    <citation type="journal article" date="2014" name="Int. J. Syst. Evol. Microbiol.">
        <title>Complete genome sequence of Corynebacterium casei LMG S-19264T (=DSM 44701T), isolated from a smear-ripened cheese.</title>
        <authorList>
            <consortium name="US DOE Joint Genome Institute (JGI-PGF)"/>
            <person name="Walter F."/>
            <person name="Albersmeier A."/>
            <person name="Kalinowski J."/>
            <person name="Ruckert C."/>
        </authorList>
    </citation>
    <scope>NUCLEOTIDE SEQUENCE</scope>
    <source>
        <strain evidence="1">VKM Ac-1321</strain>
    </source>
</reference>
<protein>
    <submittedName>
        <fullName evidence="1">Uncharacterized protein</fullName>
    </submittedName>
</protein>
<evidence type="ECO:0000313" key="1">
    <source>
        <dbReference type="EMBL" id="GLL08582.1"/>
    </source>
</evidence>
<evidence type="ECO:0000313" key="2">
    <source>
        <dbReference type="Proteomes" id="UP001143480"/>
    </source>
</evidence>
<name>A0A9W6KV03_9ACTN</name>
<organism evidence="1 2">
    <name type="scientific">Dactylosporangium matsuzakiense</name>
    <dbReference type="NCBI Taxonomy" id="53360"/>
    <lineage>
        <taxon>Bacteria</taxon>
        <taxon>Bacillati</taxon>
        <taxon>Actinomycetota</taxon>
        <taxon>Actinomycetes</taxon>
        <taxon>Micromonosporales</taxon>
        <taxon>Micromonosporaceae</taxon>
        <taxon>Dactylosporangium</taxon>
    </lineage>
</organism>
<comment type="caution">
    <text evidence="1">The sequence shown here is derived from an EMBL/GenBank/DDBJ whole genome shotgun (WGS) entry which is preliminary data.</text>
</comment>
<sequence>MRAALQHPVAGLECGLQCGAGGPLGPLGREPAGLRAVAGPGGMFAGQVGPFVG</sequence>
<reference evidence="1" key="2">
    <citation type="submission" date="2023-01" db="EMBL/GenBank/DDBJ databases">
        <authorList>
            <person name="Sun Q."/>
            <person name="Evtushenko L."/>
        </authorList>
    </citation>
    <scope>NUCLEOTIDE SEQUENCE</scope>
    <source>
        <strain evidence="1">VKM Ac-1321</strain>
    </source>
</reference>
<dbReference type="Proteomes" id="UP001143480">
    <property type="component" value="Unassembled WGS sequence"/>
</dbReference>
<dbReference type="EMBL" id="BSFP01000162">
    <property type="protein sequence ID" value="GLL08582.1"/>
    <property type="molecule type" value="Genomic_DNA"/>
</dbReference>
<gene>
    <name evidence="1" type="ORF">GCM10017581_103490</name>
</gene>